<dbReference type="Gene3D" id="1.10.575.10">
    <property type="entry name" value="P1 Nuclease"/>
    <property type="match status" value="1"/>
</dbReference>
<evidence type="ECO:0000256" key="2">
    <source>
        <dbReference type="ARBA" id="ARBA00018391"/>
    </source>
</evidence>
<dbReference type="InterPro" id="IPR008947">
    <property type="entry name" value="PLipase_C/P1_nuclease_dom_sf"/>
</dbReference>
<sequence>MERKIEKHYGNAVRSVMSKVNPIKKLLIKTNCTVHKYINIRAMEILKEEGNEEAYRFFLKYISQLNSGVVYADQDFKSTNHFYHYLEGRGLYGFSNALVECEKYYKKAINYSDAGDISKAVFYFGAACHLIQDSTVPHHVNNKLLKSHRSFEMWILKKLVSGYPFTMSETSKRYEDISKYIKANAYMSNDIYVKFKNIADTETKYKRISNAIIPEAESTTAGFMLDFYETIVLKKRKE</sequence>
<evidence type="ECO:0000313" key="10">
    <source>
        <dbReference type="EMBL" id="SMC24585.1"/>
    </source>
</evidence>
<evidence type="ECO:0000256" key="3">
    <source>
        <dbReference type="ARBA" id="ARBA00022525"/>
    </source>
</evidence>
<dbReference type="RefSeq" id="WP_084116056.1">
    <property type="nucleotide sequence ID" value="NZ_FWXH01000007.1"/>
</dbReference>
<gene>
    <name evidence="10" type="ORF">SAMN02745134_02221</name>
</gene>
<evidence type="ECO:0000256" key="4">
    <source>
        <dbReference type="ARBA" id="ARBA00022723"/>
    </source>
</evidence>
<keyword evidence="3" id="KW-0964">Secreted</keyword>
<organism evidence="10 11">
    <name type="scientific">Clostridium acidisoli DSM 12555</name>
    <dbReference type="NCBI Taxonomy" id="1121291"/>
    <lineage>
        <taxon>Bacteria</taxon>
        <taxon>Bacillati</taxon>
        <taxon>Bacillota</taxon>
        <taxon>Clostridia</taxon>
        <taxon>Eubacteriales</taxon>
        <taxon>Clostridiaceae</taxon>
        <taxon>Clostridium</taxon>
    </lineage>
</organism>
<proteinExistence type="predicted"/>
<evidence type="ECO:0000256" key="8">
    <source>
        <dbReference type="ARBA" id="ARBA00031285"/>
    </source>
</evidence>
<keyword evidence="6" id="KW-0378">Hydrolase</keyword>
<evidence type="ECO:0000259" key="9">
    <source>
        <dbReference type="PROSITE" id="PS51346"/>
    </source>
</evidence>
<evidence type="ECO:0000313" key="11">
    <source>
        <dbReference type="Proteomes" id="UP000192468"/>
    </source>
</evidence>
<dbReference type="InterPro" id="IPR001531">
    <property type="entry name" value="Zn_PLipaseC"/>
</dbReference>
<dbReference type="Pfam" id="PF00882">
    <property type="entry name" value="Zn_dep_PLPC"/>
    <property type="match status" value="1"/>
</dbReference>
<reference evidence="10 11" key="1">
    <citation type="submission" date="2017-04" db="EMBL/GenBank/DDBJ databases">
        <authorList>
            <person name="Afonso C.L."/>
            <person name="Miller P.J."/>
            <person name="Scott M.A."/>
            <person name="Spackman E."/>
            <person name="Goraichik I."/>
            <person name="Dimitrov K.M."/>
            <person name="Suarez D.L."/>
            <person name="Swayne D.E."/>
        </authorList>
    </citation>
    <scope>NUCLEOTIDE SEQUENCE [LARGE SCALE GENOMIC DNA]</scope>
    <source>
        <strain evidence="10 11">DSM 12555</strain>
    </source>
</reference>
<dbReference type="PROSITE" id="PS51346">
    <property type="entry name" value="PROKAR_ZN_DEPEND_PLPC_2"/>
    <property type="match status" value="1"/>
</dbReference>
<keyword evidence="7" id="KW-0862">Zinc</keyword>
<dbReference type="GO" id="GO:0008270">
    <property type="term" value="F:zinc ion binding"/>
    <property type="evidence" value="ECO:0007669"/>
    <property type="project" value="InterPro"/>
</dbReference>
<dbReference type="SUPFAM" id="SSF48537">
    <property type="entry name" value="Phospholipase C/P1 nuclease"/>
    <property type="match status" value="1"/>
</dbReference>
<keyword evidence="4" id="KW-0479">Metal-binding</keyword>
<dbReference type="InterPro" id="IPR029002">
    <property type="entry name" value="PLPC/GPLD1"/>
</dbReference>
<evidence type="ECO:0000256" key="7">
    <source>
        <dbReference type="ARBA" id="ARBA00022833"/>
    </source>
</evidence>
<dbReference type="Proteomes" id="UP000192468">
    <property type="component" value="Unassembled WGS sequence"/>
</dbReference>
<dbReference type="CDD" id="cd11009">
    <property type="entry name" value="Zn_dep_PLPC"/>
    <property type="match status" value="1"/>
</dbReference>
<protein>
    <recommendedName>
        <fullName evidence="2">Phospholipase C</fullName>
        <ecNumber evidence="1">3.1.4.3</ecNumber>
    </recommendedName>
    <alternativeName>
        <fullName evidence="8">Phosphatidylcholine cholinephosphohydrolase</fullName>
    </alternativeName>
</protein>
<keyword evidence="5" id="KW-0732">Signal</keyword>
<evidence type="ECO:0000256" key="5">
    <source>
        <dbReference type="ARBA" id="ARBA00022729"/>
    </source>
</evidence>
<accession>A0A1W1XKZ8</accession>
<dbReference type="AlphaFoldDB" id="A0A1W1XKZ8"/>
<name>A0A1W1XKZ8_9CLOT</name>
<keyword evidence="11" id="KW-1185">Reference proteome</keyword>
<evidence type="ECO:0000256" key="1">
    <source>
        <dbReference type="ARBA" id="ARBA00012018"/>
    </source>
</evidence>
<dbReference type="STRING" id="1121291.SAMN02745134_02221"/>
<dbReference type="EMBL" id="FWXH01000007">
    <property type="protein sequence ID" value="SMC24585.1"/>
    <property type="molecule type" value="Genomic_DNA"/>
</dbReference>
<feature type="domain" description="Zn-dependent PLC" evidence="9">
    <location>
        <begin position="22"/>
        <end position="238"/>
    </location>
</feature>
<dbReference type="OrthoDB" id="1677163at2"/>
<evidence type="ECO:0000256" key="6">
    <source>
        <dbReference type="ARBA" id="ARBA00022801"/>
    </source>
</evidence>
<dbReference type="GO" id="GO:0034480">
    <property type="term" value="F:phosphatidylcholine phospholipase C activity"/>
    <property type="evidence" value="ECO:0007669"/>
    <property type="project" value="UniProtKB-EC"/>
</dbReference>
<dbReference type="EC" id="3.1.4.3" evidence="1"/>
<dbReference type="SMART" id="SM00770">
    <property type="entry name" value="Zn_dep_PLPC"/>
    <property type="match status" value="1"/>
</dbReference>